<dbReference type="Pfam" id="PF01797">
    <property type="entry name" value="Y1_Tnp"/>
    <property type="match status" value="1"/>
</dbReference>
<organism evidence="3 4">
    <name type="scientific">Anatilimnocola aggregata</name>
    <dbReference type="NCBI Taxonomy" id="2528021"/>
    <lineage>
        <taxon>Bacteria</taxon>
        <taxon>Pseudomonadati</taxon>
        <taxon>Planctomycetota</taxon>
        <taxon>Planctomycetia</taxon>
        <taxon>Pirellulales</taxon>
        <taxon>Pirellulaceae</taxon>
        <taxon>Anatilimnocola</taxon>
    </lineage>
</organism>
<name>A0A517Y6P5_9BACT</name>
<dbReference type="GO" id="GO:0004803">
    <property type="term" value="F:transposase activity"/>
    <property type="evidence" value="ECO:0007669"/>
    <property type="project" value="InterPro"/>
</dbReference>
<dbReference type="InterPro" id="IPR002686">
    <property type="entry name" value="Transposase_17"/>
</dbReference>
<evidence type="ECO:0000313" key="3">
    <source>
        <dbReference type="EMBL" id="QDU25907.1"/>
    </source>
</evidence>
<feature type="compositionally biased region" description="Basic and acidic residues" evidence="1">
    <location>
        <begin position="216"/>
        <end position="227"/>
    </location>
</feature>
<sequence>MMTVRMPRRKRSGSAGFVFHVLNRAAGGWKPFDTDDDYQAFLRVIAETQQLEPLRLLAYALMPNHWHLIVWPQTDEQLTDFMQRATTVHAQRWHQTHGTQGRGALYQGRFKAFPVQDDDHFYTVCRYVERNALRASLVSRAEDWRWSSLWQRQQQRADVTLSNWPLPLPADWCGFVNQPQTEAELDQLRKCIRLGIPFGGSEWRSTTSQQLGLSSEEGRRGRPRRPE</sequence>
<reference evidence="3 4" key="1">
    <citation type="submission" date="2019-02" db="EMBL/GenBank/DDBJ databases">
        <title>Deep-cultivation of Planctomycetes and their phenomic and genomic characterization uncovers novel biology.</title>
        <authorList>
            <person name="Wiegand S."/>
            <person name="Jogler M."/>
            <person name="Boedeker C."/>
            <person name="Pinto D."/>
            <person name="Vollmers J."/>
            <person name="Rivas-Marin E."/>
            <person name="Kohn T."/>
            <person name="Peeters S.H."/>
            <person name="Heuer A."/>
            <person name="Rast P."/>
            <person name="Oberbeckmann S."/>
            <person name="Bunk B."/>
            <person name="Jeske O."/>
            <person name="Meyerdierks A."/>
            <person name="Storesund J.E."/>
            <person name="Kallscheuer N."/>
            <person name="Luecker S."/>
            <person name="Lage O.M."/>
            <person name="Pohl T."/>
            <person name="Merkel B.J."/>
            <person name="Hornburger P."/>
            <person name="Mueller R.-W."/>
            <person name="Bruemmer F."/>
            <person name="Labrenz M."/>
            <person name="Spormann A.M."/>
            <person name="Op den Camp H."/>
            <person name="Overmann J."/>
            <person name="Amann R."/>
            <person name="Jetten M.S.M."/>
            <person name="Mascher T."/>
            <person name="Medema M.H."/>
            <person name="Devos D.P."/>
            <person name="Kaster A.-K."/>
            <person name="Ovreas L."/>
            <person name="Rohde M."/>
            <person name="Galperin M.Y."/>
            <person name="Jogler C."/>
        </authorList>
    </citation>
    <scope>NUCLEOTIDE SEQUENCE [LARGE SCALE GENOMIC DNA]</scope>
    <source>
        <strain evidence="3 4">ETA_A8</strain>
    </source>
</reference>
<dbReference type="InterPro" id="IPR036515">
    <property type="entry name" value="Transposase_17_sf"/>
</dbReference>
<feature type="region of interest" description="Disordered" evidence="1">
    <location>
        <begin position="203"/>
        <end position="227"/>
    </location>
</feature>
<dbReference type="AlphaFoldDB" id="A0A517Y6P5"/>
<dbReference type="GO" id="GO:0003677">
    <property type="term" value="F:DNA binding"/>
    <property type="evidence" value="ECO:0007669"/>
    <property type="project" value="InterPro"/>
</dbReference>
<dbReference type="PANTHER" id="PTHR34322">
    <property type="entry name" value="TRANSPOSASE, Y1_TNP DOMAIN-CONTAINING"/>
    <property type="match status" value="1"/>
</dbReference>
<gene>
    <name evidence="3" type="ORF">ETAA8_09790</name>
</gene>
<dbReference type="Gene3D" id="3.30.70.1290">
    <property type="entry name" value="Transposase IS200-like"/>
    <property type="match status" value="1"/>
</dbReference>
<dbReference type="PANTHER" id="PTHR34322:SF2">
    <property type="entry name" value="TRANSPOSASE IS200-LIKE DOMAIN-CONTAINING PROTEIN"/>
    <property type="match status" value="1"/>
</dbReference>
<keyword evidence="4" id="KW-1185">Reference proteome</keyword>
<dbReference type="SMART" id="SM01321">
    <property type="entry name" value="Y1_Tnp"/>
    <property type="match status" value="1"/>
</dbReference>
<accession>A0A517Y6P5</accession>
<protein>
    <submittedName>
        <fullName evidence="3">Transposase IS200 like protein</fullName>
    </submittedName>
</protein>
<evidence type="ECO:0000259" key="2">
    <source>
        <dbReference type="SMART" id="SM01321"/>
    </source>
</evidence>
<proteinExistence type="predicted"/>
<feature type="domain" description="Transposase IS200-like" evidence="2">
    <location>
        <begin position="14"/>
        <end position="131"/>
    </location>
</feature>
<dbReference type="KEGG" id="aagg:ETAA8_09790"/>
<dbReference type="GO" id="GO:0006313">
    <property type="term" value="P:DNA transposition"/>
    <property type="evidence" value="ECO:0007669"/>
    <property type="project" value="InterPro"/>
</dbReference>
<evidence type="ECO:0000313" key="4">
    <source>
        <dbReference type="Proteomes" id="UP000315017"/>
    </source>
</evidence>
<evidence type="ECO:0000256" key="1">
    <source>
        <dbReference type="SAM" id="MobiDB-lite"/>
    </source>
</evidence>
<dbReference type="EMBL" id="CP036274">
    <property type="protein sequence ID" value="QDU25907.1"/>
    <property type="molecule type" value="Genomic_DNA"/>
</dbReference>
<dbReference type="Proteomes" id="UP000315017">
    <property type="component" value="Chromosome"/>
</dbReference>
<dbReference type="SUPFAM" id="SSF143422">
    <property type="entry name" value="Transposase IS200-like"/>
    <property type="match status" value="1"/>
</dbReference>